<comment type="caution">
    <text evidence="2">The sequence shown here is derived from an EMBL/GenBank/DDBJ whole genome shotgun (WGS) entry which is preliminary data.</text>
</comment>
<proteinExistence type="predicted"/>
<sequence>MPWKRFDSCGSCLAMSPEVKTASRYCHMSCTAVHCSSVSPMDERFITHMSAISLKGSTKREASIEPRPICASSRASIISAVAPALSMMLPRVLKGEKESARTAQSLAMSLSLPSMASSLTAEPAISSTSSDTDRMPASSRSLSMNPSEVTWSSLPVSFSSAAQWRARSDGLASCSTSGSVSRKSSTIFLSSTYASQPRSSLGIFLMPSWNSSSFLTMIEMFDSGPLGVSVNPTTSAQCISLKPVMVSRTVVKRSYSFASSPSSSLVFSSSGYVVTGRPKSVSPAEYATFLRSRSSNRRWNLRRRSLASSGGRPGTPGPLASKSERNCATSTTNIRTLRTRLFLNVSWFAPRLSVMLLAAVLSLRHA</sequence>
<feature type="region of interest" description="Disordered" evidence="1">
    <location>
        <begin position="303"/>
        <end position="329"/>
    </location>
</feature>
<gene>
    <name evidence="2" type="ORF">Ctob_009048</name>
</gene>
<keyword evidence="3" id="KW-1185">Reference proteome</keyword>
<protein>
    <submittedName>
        <fullName evidence="2">Uncharacterized protein</fullName>
    </submittedName>
</protein>
<feature type="region of interest" description="Disordered" evidence="1">
    <location>
        <begin position="121"/>
        <end position="143"/>
    </location>
</feature>
<organism evidence="2 3">
    <name type="scientific">Chrysochromulina tobinii</name>
    <dbReference type="NCBI Taxonomy" id="1460289"/>
    <lineage>
        <taxon>Eukaryota</taxon>
        <taxon>Haptista</taxon>
        <taxon>Haptophyta</taxon>
        <taxon>Prymnesiophyceae</taxon>
        <taxon>Prymnesiales</taxon>
        <taxon>Chrysochromulinaceae</taxon>
        <taxon>Chrysochromulina</taxon>
    </lineage>
</organism>
<evidence type="ECO:0000256" key="1">
    <source>
        <dbReference type="SAM" id="MobiDB-lite"/>
    </source>
</evidence>
<dbReference type="EMBL" id="JWZX01002359">
    <property type="protein sequence ID" value="KOO29785.1"/>
    <property type="molecule type" value="Genomic_DNA"/>
</dbReference>
<dbReference type="Proteomes" id="UP000037460">
    <property type="component" value="Unassembled WGS sequence"/>
</dbReference>
<dbReference type="AlphaFoldDB" id="A0A0M0JTE0"/>
<evidence type="ECO:0000313" key="2">
    <source>
        <dbReference type="EMBL" id="KOO29785.1"/>
    </source>
</evidence>
<name>A0A0M0JTE0_9EUKA</name>
<accession>A0A0M0JTE0</accession>
<reference evidence="3" key="1">
    <citation type="journal article" date="2015" name="PLoS Genet.">
        <title>Genome Sequence and Transcriptome Analyses of Chrysochromulina tobin: Metabolic Tools for Enhanced Algal Fitness in the Prominent Order Prymnesiales (Haptophyceae).</title>
        <authorList>
            <person name="Hovde B.T."/>
            <person name="Deodato C.R."/>
            <person name="Hunsperger H.M."/>
            <person name="Ryken S.A."/>
            <person name="Yost W."/>
            <person name="Jha R.K."/>
            <person name="Patterson J."/>
            <person name="Monnat R.J. Jr."/>
            <person name="Barlow S.B."/>
            <person name="Starkenburg S.R."/>
            <person name="Cattolico R.A."/>
        </authorList>
    </citation>
    <scope>NUCLEOTIDE SEQUENCE</scope>
    <source>
        <strain evidence="3">CCMP291</strain>
    </source>
</reference>
<evidence type="ECO:0000313" key="3">
    <source>
        <dbReference type="Proteomes" id="UP000037460"/>
    </source>
</evidence>